<dbReference type="SUPFAM" id="SSF55469">
    <property type="entry name" value="FMN-dependent nitroreductase-like"/>
    <property type="match status" value="1"/>
</dbReference>
<evidence type="ECO:0000256" key="3">
    <source>
        <dbReference type="ARBA" id="ARBA00023002"/>
    </source>
</evidence>
<dbReference type="Proteomes" id="UP000243719">
    <property type="component" value="Unassembled WGS sequence"/>
</dbReference>
<evidence type="ECO:0000256" key="2">
    <source>
        <dbReference type="ARBA" id="ARBA00022643"/>
    </source>
</evidence>
<organism evidence="6 7">
    <name type="scientific">Chitinasiproducens palmae</name>
    <dbReference type="NCBI Taxonomy" id="1770053"/>
    <lineage>
        <taxon>Bacteria</taxon>
        <taxon>Pseudomonadati</taxon>
        <taxon>Pseudomonadota</taxon>
        <taxon>Betaproteobacteria</taxon>
        <taxon>Burkholderiales</taxon>
        <taxon>Burkholderiaceae</taxon>
        <taxon>Chitinasiproducens</taxon>
    </lineage>
</organism>
<dbReference type="AlphaFoldDB" id="A0A1H2PNP2"/>
<dbReference type="PANTHER" id="PTHR23026:SF90">
    <property type="entry name" value="IODOTYROSINE DEIODINASE 1"/>
    <property type="match status" value="1"/>
</dbReference>
<evidence type="ECO:0000313" key="7">
    <source>
        <dbReference type="Proteomes" id="UP000243719"/>
    </source>
</evidence>
<feature type="compositionally biased region" description="Low complexity" evidence="4">
    <location>
        <begin position="1"/>
        <end position="12"/>
    </location>
</feature>
<protein>
    <submittedName>
        <fullName evidence="6">Nitroreductase</fullName>
    </submittedName>
</protein>
<dbReference type="EMBL" id="FNLO01000004">
    <property type="protein sequence ID" value="SDV48303.1"/>
    <property type="molecule type" value="Genomic_DNA"/>
</dbReference>
<evidence type="ECO:0000313" key="6">
    <source>
        <dbReference type="EMBL" id="SDV48303.1"/>
    </source>
</evidence>
<feature type="compositionally biased region" description="Low complexity" evidence="4">
    <location>
        <begin position="45"/>
        <end position="57"/>
    </location>
</feature>
<evidence type="ECO:0000259" key="5">
    <source>
        <dbReference type="Pfam" id="PF00881"/>
    </source>
</evidence>
<accession>A0A1H2PNP2</accession>
<evidence type="ECO:0000256" key="1">
    <source>
        <dbReference type="ARBA" id="ARBA00022630"/>
    </source>
</evidence>
<dbReference type="Gene3D" id="3.40.109.10">
    <property type="entry name" value="NADH Oxidase"/>
    <property type="match status" value="1"/>
</dbReference>
<feature type="compositionally biased region" description="Low complexity" evidence="4">
    <location>
        <begin position="20"/>
        <end position="38"/>
    </location>
</feature>
<feature type="region of interest" description="Disordered" evidence="4">
    <location>
        <begin position="1"/>
        <end position="57"/>
    </location>
</feature>
<evidence type="ECO:0000256" key="4">
    <source>
        <dbReference type="SAM" id="MobiDB-lite"/>
    </source>
</evidence>
<gene>
    <name evidence="6" type="ORF">SAMN05216551_104342</name>
</gene>
<dbReference type="Pfam" id="PF00881">
    <property type="entry name" value="Nitroreductase"/>
    <property type="match status" value="1"/>
</dbReference>
<dbReference type="GO" id="GO:0016491">
    <property type="term" value="F:oxidoreductase activity"/>
    <property type="evidence" value="ECO:0007669"/>
    <property type="project" value="UniProtKB-KW"/>
</dbReference>
<dbReference type="InterPro" id="IPR000415">
    <property type="entry name" value="Nitroreductase-like"/>
</dbReference>
<proteinExistence type="predicted"/>
<dbReference type="OrthoDB" id="9773807at2"/>
<dbReference type="PANTHER" id="PTHR23026">
    <property type="entry name" value="NADPH NITROREDUCTASE"/>
    <property type="match status" value="1"/>
</dbReference>
<name>A0A1H2PNP2_9BURK</name>
<sequence>MASASSSSADSARPAIRPTSPAHHAAGHEGAAPSAPSPRVGPGLAAPDAPHAADAAANASANDFARLVNNRHSCRAFLPEPPPAGTIERLVTLARAAPSGANLQPGEFILVAEAARERLCTALVDAWRSGAREAEDYTYFPEPMPLALRKRQVAAARALYDALGVARDDRKGRDAQFERNFRFFDAPLALLVTIDAKLGAGAYMDLGMTLHGLLLAAAAEGLGACAIGALALYPRLIRQTLGLDPARNIVCGVALGYADERAPVNRTRTARSTLDDFFTVLR</sequence>
<keyword evidence="1" id="KW-0285">Flavoprotein</keyword>
<dbReference type="STRING" id="1770053.SAMN05216551_104342"/>
<keyword evidence="3" id="KW-0560">Oxidoreductase</keyword>
<dbReference type="InterPro" id="IPR050627">
    <property type="entry name" value="Nitroreductase/BluB"/>
</dbReference>
<dbReference type="InterPro" id="IPR029479">
    <property type="entry name" value="Nitroreductase"/>
</dbReference>
<keyword evidence="2" id="KW-0288">FMN</keyword>
<feature type="domain" description="Nitroreductase" evidence="5">
    <location>
        <begin position="70"/>
        <end position="257"/>
    </location>
</feature>
<keyword evidence="7" id="KW-1185">Reference proteome</keyword>
<reference evidence="7" key="1">
    <citation type="submission" date="2016-09" db="EMBL/GenBank/DDBJ databases">
        <authorList>
            <person name="Varghese N."/>
            <person name="Submissions S."/>
        </authorList>
    </citation>
    <scope>NUCLEOTIDE SEQUENCE [LARGE SCALE GENOMIC DNA]</scope>
    <source>
        <strain evidence="7">JS23</strain>
    </source>
</reference>